<dbReference type="OrthoDB" id="5310497at2759"/>
<dbReference type="RefSeq" id="XP_011124121.1">
    <property type="nucleotide sequence ID" value="XM_011125819.1"/>
</dbReference>
<evidence type="ECO:0000313" key="4">
    <source>
        <dbReference type="Proteomes" id="UP000008784"/>
    </source>
</evidence>
<sequence>MHFSSLLTPVAIALLSVSELASAHVVFVKAVGSGDDSFAGYGLGYDPANRRDGGGFFPWQKDVSVFDSKNVHTKWNKNYNNYGCGVTTDSLVTQVQKVNQAEWQDVAKKGAAWPWPYKDTISEGYNDIKWGIDHMAWLEWGQKTRYDNALKQTLKTGIPKVVPGGKVKITAWMVNQDGGGPFRCFIDYKGNANQWSAWDLPITTNCEGNAESIRSWGAPAPCDIEVTLPANMNCEGTYTAPRICILRCQNYAENGPFGGCVPIQQLQPVVKEVVQAKPVPVPVVQPVEPVVLPPEPVTVTKNNLVTIIKDDHTTVSVVTKNSVLTLTQVIQPPPKTTVEIQTKIVTIKTKVLPTKKPTDIGKPITPTARPPTNQKPTYEELEAGLGGEDYDDDVIEELKNTPITEEEKKKLKKQVGQKNESPDGYYKQKLRFHRD</sequence>
<dbReference type="PANTHER" id="PTHR34618">
    <property type="entry name" value="SURFACE PROTEIN MAS1, PUTATIVE-RELATED"/>
    <property type="match status" value="1"/>
</dbReference>
<feature type="signal peptide" evidence="2">
    <location>
        <begin position="1"/>
        <end position="23"/>
    </location>
</feature>
<dbReference type="Pfam" id="PF11327">
    <property type="entry name" value="Egh16-like"/>
    <property type="match status" value="1"/>
</dbReference>
<dbReference type="GeneID" id="22895103"/>
<keyword evidence="4" id="KW-1185">Reference proteome</keyword>
<dbReference type="STRING" id="756982.G1XI09"/>
<dbReference type="HOGENOM" id="CLU_047841_0_0_1"/>
<gene>
    <name evidence="3" type="ORF">AOL_s00091g61</name>
</gene>
<keyword evidence="2" id="KW-0732">Signal</keyword>
<reference evidence="3 4" key="1">
    <citation type="journal article" date="2011" name="PLoS Pathog.">
        <title>Genomic and proteomic analyses of the fungus Arthrobotrys oligospora provide insights into nematode-trap formation.</title>
        <authorList>
            <person name="Yang J."/>
            <person name="Wang L."/>
            <person name="Ji X."/>
            <person name="Feng Y."/>
            <person name="Li X."/>
            <person name="Zou C."/>
            <person name="Xu J."/>
            <person name="Ren Y."/>
            <person name="Mi Q."/>
            <person name="Wu J."/>
            <person name="Liu S."/>
            <person name="Liu Y."/>
            <person name="Huang X."/>
            <person name="Wang H."/>
            <person name="Niu X."/>
            <person name="Li J."/>
            <person name="Liang L."/>
            <person name="Luo Y."/>
            <person name="Ji K."/>
            <person name="Zhou W."/>
            <person name="Yu Z."/>
            <person name="Li G."/>
            <person name="Liu Y."/>
            <person name="Li L."/>
            <person name="Qiao M."/>
            <person name="Feng L."/>
            <person name="Zhang K.-Q."/>
        </authorList>
    </citation>
    <scope>NUCLEOTIDE SEQUENCE [LARGE SCALE GENOMIC DNA]</scope>
    <source>
        <strain evidence="4">ATCC 24927 / CBS 115.81 / DSM 1491</strain>
    </source>
</reference>
<protein>
    <submittedName>
        <fullName evidence="3">Uncharacterized protein</fullName>
    </submittedName>
</protein>
<evidence type="ECO:0000313" key="3">
    <source>
        <dbReference type="EMBL" id="EGX47240.1"/>
    </source>
</evidence>
<dbReference type="Proteomes" id="UP000008784">
    <property type="component" value="Unassembled WGS sequence"/>
</dbReference>
<feature type="chain" id="PRO_5003426336" evidence="2">
    <location>
        <begin position="24"/>
        <end position="435"/>
    </location>
</feature>
<name>G1XI09_ARTOA</name>
<feature type="region of interest" description="Disordered" evidence="1">
    <location>
        <begin position="355"/>
        <end position="435"/>
    </location>
</feature>
<accession>G1XI09</accession>
<dbReference type="InParanoid" id="G1XI09"/>
<evidence type="ECO:0000256" key="1">
    <source>
        <dbReference type="SAM" id="MobiDB-lite"/>
    </source>
</evidence>
<organism evidence="3 4">
    <name type="scientific">Arthrobotrys oligospora (strain ATCC 24927 / CBS 115.81 / DSM 1491)</name>
    <name type="common">Nematode-trapping fungus</name>
    <name type="synonym">Didymozoophaga oligospora</name>
    <dbReference type="NCBI Taxonomy" id="756982"/>
    <lineage>
        <taxon>Eukaryota</taxon>
        <taxon>Fungi</taxon>
        <taxon>Dikarya</taxon>
        <taxon>Ascomycota</taxon>
        <taxon>Pezizomycotina</taxon>
        <taxon>Orbiliomycetes</taxon>
        <taxon>Orbiliales</taxon>
        <taxon>Orbiliaceae</taxon>
        <taxon>Orbilia</taxon>
        <taxon>Orbilia oligospora</taxon>
    </lineage>
</organism>
<evidence type="ECO:0000256" key="2">
    <source>
        <dbReference type="SAM" id="SignalP"/>
    </source>
</evidence>
<proteinExistence type="predicted"/>
<dbReference type="EMBL" id="ADOT01000165">
    <property type="protein sequence ID" value="EGX47240.1"/>
    <property type="molecule type" value="Genomic_DNA"/>
</dbReference>
<dbReference type="PANTHER" id="PTHR34618:SF4">
    <property type="entry name" value="CAS1"/>
    <property type="match status" value="1"/>
</dbReference>
<comment type="caution">
    <text evidence="3">The sequence shown here is derived from an EMBL/GenBank/DDBJ whole genome shotgun (WGS) entry which is preliminary data.</text>
</comment>
<dbReference type="InterPro" id="IPR021476">
    <property type="entry name" value="Egh16-like"/>
</dbReference>
<dbReference type="AlphaFoldDB" id="G1XI09"/>